<dbReference type="RefSeq" id="WP_204518681.1">
    <property type="nucleotide sequence ID" value="NZ_BAABIN010000005.1"/>
</dbReference>
<sequence length="199" mass="23434">MGRNHQYRLTHNHDKSVRQIIQNLIFLIDGQAQFSLESLPKEAEGDFYLQQVLSAWQALQQGRYEESAGLFHRILKQLRPDLFPILYGQVWHLYSRCLDRLGQREAAVSALLLALDVYRQHSWSSLEGKALPELIRLFLLLRDWHGAIHYLQYGLSTRHVELSRKQKIKAIRILCRLYKKTGKTSEMLFFEQQLRVMTS</sequence>
<dbReference type="EMBL" id="JAFBEB010000008">
    <property type="protein sequence ID" value="MBM7590943.1"/>
    <property type="molecule type" value="Genomic_DNA"/>
</dbReference>
<reference evidence="1" key="1">
    <citation type="submission" date="2021-01" db="EMBL/GenBank/DDBJ databases">
        <title>Genomic Encyclopedia of Type Strains, Phase IV (KMG-IV): sequencing the most valuable type-strain genomes for metagenomic binning, comparative biology and taxonomic classification.</title>
        <authorList>
            <person name="Goeker M."/>
        </authorList>
    </citation>
    <scope>NUCLEOTIDE SEQUENCE</scope>
    <source>
        <strain evidence="1">DSM 25523</strain>
    </source>
</reference>
<gene>
    <name evidence="1" type="ORF">JOD01_002555</name>
</gene>
<comment type="caution">
    <text evidence="1">The sequence shown here is derived from an EMBL/GenBank/DDBJ whole genome shotgun (WGS) entry which is preliminary data.</text>
</comment>
<protein>
    <submittedName>
        <fullName evidence="1">Tetratricopeptide (TPR) repeat protein</fullName>
    </submittedName>
</protein>
<evidence type="ECO:0000313" key="2">
    <source>
        <dbReference type="Proteomes" id="UP000717624"/>
    </source>
</evidence>
<dbReference type="Gene3D" id="1.25.40.10">
    <property type="entry name" value="Tetratricopeptide repeat domain"/>
    <property type="match status" value="1"/>
</dbReference>
<dbReference type="SUPFAM" id="SSF48452">
    <property type="entry name" value="TPR-like"/>
    <property type="match status" value="1"/>
</dbReference>
<accession>A0A939BSX6</accession>
<dbReference type="InterPro" id="IPR011990">
    <property type="entry name" value="TPR-like_helical_dom_sf"/>
</dbReference>
<name>A0A939BSX6_9BACL</name>
<organism evidence="1 2">
    <name type="scientific">Brevibacillus fulvus</name>
    <dbReference type="NCBI Taxonomy" id="1125967"/>
    <lineage>
        <taxon>Bacteria</taxon>
        <taxon>Bacillati</taxon>
        <taxon>Bacillota</taxon>
        <taxon>Bacilli</taxon>
        <taxon>Bacillales</taxon>
        <taxon>Paenibacillaceae</taxon>
        <taxon>Brevibacillus</taxon>
    </lineage>
</organism>
<evidence type="ECO:0000313" key="1">
    <source>
        <dbReference type="EMBL" id="MBM7590943.1"/>
    </source>
</evidence>
<dbReference type="AlphaFoldDB" id="A0A939BSX6"/>
<keyword evidence="2" id="KW-1185">Reference proteome</keyword>
<dbReference type="Proteomes" id="UP000717624">
    <property type="component" value="Unassembled WGS sequence"/>
</dbReference>
<proteinExistence type="predicted"/>